<feature type="region of interest" description="Disordered" evidence="2">
    <location>
        <begin position="598"/>
        <end position="638"/>
    </location>
</feature>
<dbReference type="SMART" id="SM00404">
    <property type="entry name" value="PTPc_motif"/>
    <property type="match status" value="1"/>
</dbReference>
<dbReference type="InterPro" id="IPR050561">
    <property type="entry name" value="PTP"/>
</dbReference>
<dbReference type="OrthoDB" id="266663at2759"/>
<gene>
    <name evidence="4" type="ORF">BOTBODRAFT_40259</name>
</gene>
<proteinExistence type="predicted"/>
<dbReference type="Pfam" id="PF22784">
    <property type="entry name" value="PTP-SAK"/>
    <property type="match status" value="1"/>
</dbReference>
<accession>A0A067N3E5</accession>
<feature type="compositionally biased region" description="Basic residues" evidence="2">
    <location>
        <begin position="11"/>
        <end position="21"/>
    </location>
</feature>
<evidence type="ECO:0000313" key="5">
    <source>
        <dbReference type="Proteomes" id="UP000027195"/>
    </source>
</evidence>
<feature type="compositionally biased region" description="Pro residues" evidence="2">
    <location>
        <begin position="432"/>
        <end position="451"/>
    </location>
</feature>
<dbReference type="PANTHER" id="PTHR23339">
    <property type="entry name" value="TYROSINE SPECIFIC PROTEIN PHOSPHATASE AND DUAL SPECIFICITY PROTEIN PHOSPHATASE"/>
    <property type="match status" value="1"/>
</dbReference>
<dbReference type="GO" id="GO:0140096">
    <property type="term" value="F:catalytic activity, acting on a protein"/>
    <property type="evidence" value="ECO:0007669"/>
    <property type="project" value="UniProtKB-ARBA"/>
</dbReference>
<dbReference type="SUPFAM" id="SSF52799">
    <property type="entry name" value="(Phosphotyrosine protein) phosphatases II"/>
    <property type="match status" value="1"/>
</dbReference>
<sequence>MATSALPAPHAVHHHHHRQHPHPQLFAFDPNHTPQQLQQIDAFTRAHRSTGIPDSASVPIEERKFAAQLAPLASQHHTSEYNKIKFGDRGAPAIYIPLGIQLPSHIRDLRQRQAINELKQAFFPASPPSPSPHSSSSAVLLPVTSSNPAALPEATLTTTADINNDGVNNGMVLDATQPQPQLEPPPKTAHIVDPIDTNSRPPTSGSHSATRISPDITLYAFSTVSKNSKKRACPTLTSPYADTLCEELSIAMTSPLFHPRAPKEPWNHLNNPNIPKTSQTHPINISQILPPEFVPIISARLMPCRSAGMGAGSGIMFDVEQGWTLECLLGGTNANRSAHGHGNGYGGTGAGNDARLRNFWNGYAEFGAAVKGSGNGSHQGRTTSILSISKPLQPDVPIDATQPTTTPNPIPAPIPHAQLTAATITTTITAPAPVPASPTTIPLPPSPPQSSPQPLTIGNLYLSSCPGKKVRLTGPVKGRGAICRDLKCDLERVKEVGVGCIVCCLDDDELSFLGAPWDAYESTASAVGLDVLRLPMPEGLGPLSPAAVNAHLEFLIGRYTVRGQHLLVHCRGGVGRAGLFACCWILKMGLCGRLGGDGERGSGNGGPGSRSTSRNSDGSGSSSSPGSNGGSGPSGAMMGAQRDAMELVERVVRVVRRRRSLKAIETYEQVRFLIDFVEFLRAGEGGGREGDGDGSGGDGNGSGGDGDSEGALVQLFYTSSYYVAHSCAWILDSPGEIGSRTMGRWERGKPCATGGNTVLLLDNTNRSSGSSPMAFVQGYGVTLAKLEQIYGRKLTSDQRLLIAEDILSRVDRSINQVVIGRSEDRDLPIIVFALEEDDDRGKLVEGLRNIPPPDPSLRGCHRALEPGVWEVL</sequence>
<feature type="region of interest" description="Disordered" evidence="2">
    <location>
        <begin position="685"/>
        <end position="705"/>
    </location>
</feature>
<evidence type="ECO:0000313" key="4">
    <source>
        <dbReference type="EMBL" id="KDQ21490.1"/>
    </source>
</evidence>
<dbReference type="InterPro" id="IPR057023">
    <property type="entry name" value="PTP-SAK"/>
</dbReference>
<keyword evidence="1" id="KW-0378">Hydrolase</keyword>
<feature type="compositionally biased region" description="Low complexity" evidence="2">
    <location>
        <begin position="609"/>
        <end position="626"/>
    </location>
</feature>
<dbReference type="STRING" id="930990.A0A067N3E5"/>
<dbReference type="InterPro" id="IPR000387">
    <property type="entry name" value="Tyr_Pase_dom"/>
</dbReference>
<protein>
    <recommendedName>
        <fullName evidence="3">Tyrosine specific protein phosphatases domain-containing protein</fullName>
    </recommendedName>
</protein>
<feature type="region of interest" description="Disordered" evidence="2">
    <location>
        <begin position="1"/>
        <end position="22"/>
    </location>
</feature>
<evidence type="ECO:0000256" key="1">
    <source>
        <dbReference type="ARBA" id="ARBA00022801"/>
    </source>
</evidence>
<feature type="region of interest" description="Disordered" evidence="2">
    <location>
        <begin position="430"/>
        <end position="455"/>
    </location>
</feature>
<organism evidence="4 5">
    <name type="scientific">Botryobasidium botryosum (strain FD-172 SS1)</name>
    <dbReference type="NCBI Taxonomy" id="930990"/>
    <lineage>
        <taxon>Eukaryota</taxon>
        <taxon>Fungi</taxon>
        <taxon>Dikarya</taxon>
        <taxon>Basidiomycota</taxon>
        <taxon>Agaricomycotina</taxon>
        <taxon>Agaricomycetes</taxon>
        <taxon>Cantharellales</taxon>
        <taxon>Botryobasidiaceae</taxon>
        <taxon>Botryobasidium</taxon>
    </lineage>
</organism>
<dbReference type="AlphaFoldDB" id="A0A067N3E5"/>
<feature type="compositionally biased region" description="Polar residues" evidence="2">
    <location>
        <begin position="196"/>
        <end position="211"/>
    </location>
</feature>
<feature type="compositionally biased region" description="Gly residues" evidence="2">
    <location>
        <begin position="693"/>
        <end position="705"/>
    </location>
</feature>
<name>A0A067N3E5_BOTB1</name>
<dbReference type="EMBL" id="KL198016">
    <property type="protein sequence ID" value="KDQ21490.1"/>
    <property type="molecule type" value="Genomic_DNA"/>
</dbReference>
<dbReference type="InParanoid" id="A0A067N3E5"/>
<keyword evidence="5" id="KW-1185">Reference proteome</keyword>
<evidence type="ECO:0000256" key="2">
    <source>
        <dbReference type="SAM" id="MobiDB-lite"/>
    </source>
</evidence>
<reference evidence="5" key="1">
    <citation type="journal article" date="2014" name="Proc. Natl. Acad. Sci. U.S.A.">
        <title>Extensive sampling of basidiomycete genomes demonstrates inadequacy of the white-rot/brown-rot paradigm for wood decay fungi.</title>
        <authorList>
            <person name="Riley R."/>
            <person name="Salamov A.A."/>
            <person name="Brown D.W."/>
            <person name="Nagy L.G."/>
            <person name="Floudas D."/>
            <person name="Held B.W."/>
            <person name="Levasseur A."/>
            <person name="Lombard V."/>
            <person name="Morin E."/>
            <person name="Otillar R."/>
            <person name="Lindquist E.A."/>
            <person name="Sun H."/>
            <person name="LaButti K.M."/>
            <person name="Schmutz J."/>
            <person name="Jabbour D."/>
            <person name="Luo H."/>
            <person name="Baker S.E."/>
            <person name="Pisabarro A.G."/>
            <person name="Walton J.D."/>
            <person name="Blanchette R.A."/>
            <person name="Henrissat B."/>
            <person name="Martin F."/>
            <person name="Cullen D."/>
            <person name="Hibbett D.S."/>
            <person name="Grigoriev I.V."/>
        </authorList>
    </citation>
    <scope>NUCLEOTIDE SEQUENCE [LARGE SCALE GENOMIC DNA]</scope>
    <source>
        <strain evidence="5">FD-172 SS1</strain>
    </source>
</reference>
<evidence type="ECO:0000259" key="3">
    <source>
        <dbReference type="PROSITE" id="PS50056"/>
    </source>
</evidence>
<dbReference type="PROSITE" id="PS50056">
    <property type="entry name" value="TYR_PHOSPHATASE_2"/>
    <property type="match status" value="1"/>
</dbReference>
<dbReference type="InterPro" id="IPR029021">
    <property type="entry name" value="Prot-tyrosine_phosphatase-like"/>
</dbReference>
<dbReference type="GO" id="GO:0016791">
    <property type="term" value="F:phosphatase activity"/>
    <property type="evidence" value="ECO:0007669"/>
    <property type="project" value="UniProtKB-ARBA"/>
</dbReference>
<feature type="domain" description="Tyrosine specific protein phosphatases" evidence="3">
    <location>
        <begin position="562"/>
        <end position="590"/>
    </location>
</feature>
<dbReference type="HOGENOM" id="CLU_329273_0_0_1"/>
<dbReference type="Proteomes" id="UP000027195">
    <property type="component" value="Unassembled WGS sequence"/>
</dbReference>
<dbReference type="InterPro" id="IPR003595">
    <property type="entry name" value="Tyr_Pase_cat"/>
</dbReference>
<dbReference type="Gene3D" id="3.90.190.10">
    <property type="entry name" value="Protein tyrosine phosphatase superfamily"/>
    <property type="match status" value="1"/>
</dbReference>
<feature type="region of interest" description="Disordered" evidence="2">
    <location>
        <begin position="176"/>
        <end position="211"/>
    </location>
</feature>